<protein>
    <submittedName>
        <fullName evidence="1">Uncharacterized protein</fullName>
    </submittedName>
</protein>
<name>A0ABW3V3N9_9HYPH</name>
<dbReference type="RefSeq" id="WP_289388066.1">
    <property type="nucleotide sequence ID" value="NZ_JAUCBM010000009.1"/>
</dbReference>
<dbReference type="Proteomes" id="UP001597263">
    <property type="component" value="Unassembled WGS sequence"/>
</dbReference>
<evidence type="ECO:0000313" key="1">
    <source>
        <dbReference type="EMBL" id="MFD1226410.1"/>
    </source>
</evidence>
<evidence type="ECO:0000313" key="2">
    <source>
        <dbReference type="Proteomes" id="UP001597263"/>
    </source>
</evidence>
<proteinExistence type="predicted"/>
<reference evidence="2" key="1">
    <citation type="journal article" date="2019" name="Int. J. Syst. Evol. Microbiol.">
        <title>The Global Catalogue of Microorganisms (GCM) 10K type strain sequencing project: providing services to taxonomists for standard genome sequencing and annotation.</title>
        <authorList>
            <consortium name="The Broad Institute Genomics Platform"/>
            <consortium name="The Broad Institute Genome Sequencing Center for Infectious Disease"/>
            <person name="Wu L."/>
            <person name="Ma J."/>
        </authorList>
    </citation>
    <scope>NUCLEOTIDE SEQUENCE [LARGE SCALE GENOMIC DNA]</scope>
    <source>
        <strain evidence="2">CCUG 49584</strain>
    </source>
</reference>
<organism evidence="1 2">
    <name type="scientific">Pseudochrobactrum kiredjianiae</name>
    <dbReference type="NCBI Taxonomy" id="386305"/>
    <lineage>
        <taxon>Bacteria</taxon>
        <taxon>Pseudomonadati</taxon>
        <taxon>Pseudomonadota</taxon>
        <taxon>Alphaproteobacteria</taxon>
        <taxon>Hyphomicrobiales</taxon>
        <taxon>Brucellaceae</taxon>
        <taxon>Pseudochrobactrum</taxon>
    </lineage>
</organism>
<gene>
    <name evidence="1" type="ORF">ACFQ35_04450</name>
</gene>
<dbReference type="EMBL" id="JBHTMA010000026">
    <property type="protein sequence ID" value="MFD1226410.1"/>
    <property type="molecule type" value="Genomic_DNA"/>
</dbReference>
<comment type="caution">
    <text evidence="1">The sequence shown here is derived from an EMBL/GenBank/DDBJ whole genome shotgun (WGS) entry which is preliminary data.</text>
</comment>
<sequence>MKRSDLEKTKAEIEHGLKTTSDIPTRRYLEKKFHQVTELLKEQAA</sequence>
<accession>A0ABW3V3N9</accession>
<keyword evidence="2" id="KW-1185">Reference proteome</keyword>